<proteinExistence type="predicted"/>
<accession>A0A6C0HP37</accession>
<keyword evidence="1" id="KW-1133">Transmembrane helix</keyword>
<evidence type="ECO:0000256" key="1">
    <source>
        <dbReference type="SAM" id="Phobius"/>
    </source>
</evidence>
<dbReference type="InterPro" id="IPR013536">
    <property type="entry name" value="WLM_dom"/>
</dbReference>
<dbReference type="AlphaFoldDB" id="A0A6C0HP37"/>
<organism evidence="3">
    <name type="scientific">viral metagenome</name>
    <dbReference type="NCBI Taxonomy" id="1070528"/>
    <lineage>
        <taxon>unclassified sequences</taxon>
        <taxon>metagenomes</taxon>
        <taxon>organismal metagenomes</taxon>
    </lineage>
</organism>
<dbReference type="Pfam" id="PF08325">
    <property type="entry name" value="WLM"/>
    <property type="match status" value="1"/>
</dbReference>
<protein>
    <recommendedName>
        <fullName evidence="2">WLM domain-containing protein</fullName>
    </recommendedName>
</protein>
<keyword evidence="1" id="KW-0472">Membrane</keyword>
<dbReference type="EMBL" id="MN739988">
    <property type="protein sequence ID" value="QHT81713.1"/>
    <property type="molecule type" value="Genomic_DNA"/>
</dbReference>
<evidence type="ECO:0000313" key="3">
    <source>
        <dbReference type="EMBL" id="QHT81713.1"/>
    </source>
</evidence>
<feature type="transmembrane region" description="Helical" evidence="1">
    <location>
        <begin position="6"/>
        <end position="27"/>
    </location>
</feature>
<name>A0A6C0HP37_9ZZZZ</name>
<reference evidence="3" key="1">
    <citation type="journal article" date="2020" name="Nature">
        <title>Giant virus diversity and host interactions through global metagenomics.</title>
        <authorList>
            <person name="Schulz F."/>
            <person name="Roux S."/>
            <person name="Paez-Espino D."/>
            <person name="Jungbluth S."/>
            <person name="Walsh D.A."/>
            <person name="Denef V.J."/>
            <person name="McMahon K.D."/>
            <person name="Konstantinidis K.T."/>
            <person name="Eloe-Fadrosh E.A."/>
            <person name="Kyrpides N.C."/>
            <person name="Woyke T."/>
        </authorList>
    </citation>
    <scope>NUCLEOTIDE SEQUENCE</scope>
    <source>
        <strain evidence="3">GVMAG-M-3300023184-13</strain>
    </source>
</reference>
<feature type="domain" description="WLM" evidence="2">
    <location>
        <begin position="110"/>
        <end position="174"/>
    </location>
</feature>
<evidence type="ECO:0000259" key="2">
    <source>
        <dbReference type="Pfam" id="PF08325"/>
    </source>
</evidence>
<keyword evidence="1" id="KW-0812">Transmembrane</keyword>
<sequence length="200" mass="23081">MKISLVISPVILALYIILLFIILLVVIKAANELFIQYQNAKLNNVSYGYQEVFKDTTNAVELMARLHIEMANFVNDLKIKYPKNDGINRLAIGFNRLKIEEAPNEDDSTSYTVNKGDLMALCLREKNGDHPFHNYNTLQFVIIHEMAHIMSISEGHNDEFVTNFQFLLRDAHKLGYYQPVDYRSNPITYCGLRVTNNPFF</sequence>